<dbReference type="GO" id="GO:0016787">
    <property type="term" value="F:hydrolase activity"/>
    <property type="evidence" value="ECO:0007669"/>
    <property type="project" value="UniProtKB-KW"/>
</dbReference>
<dbReference type="AlphaFoldDB" id="A0A6A8G490"/>
<dbReference type="InterPro" id="IPR000073">
    <property type="entry name" value="AB_hydrolase_1"/>
</dbReference>
<dbReference type="InterPro" id="IPR029058">
    <property type="entry name" value="AB_hydrolase_fold"/>
</dbReference>
<keyword evidence="2" id="KW-0378">Hydrolase</keyword>
<evidence type="ECO:0000313" key="3">
    <source>
        <dbReference type="Proteomes" id="UP000443423"/>
    </source>
</evidence>
<protein>
    <submittedName>
        <fullName evidence="2">Alpha/beta fold hydrolase</fullName>
    </submittedName>
</protein>
<proteinExistence type="predicted"/>
<name>A0A6A8G490_9EURY</name>
<dbReference type="SUPFAM" id="SSF53474">
    <property type="entry name" value="alpha/beta-Hydrolases"/>
    <property type="match status" value="1"/>
</dbReference>
<feature type="domain" description="AB hydrolase-1" evidence="1">
    <location>
        <begin position="26"/>
        <end position="220"/>
    </location>
</feature>
<comment type="caution">
    <text evidence="2">The sequence shown here is derived from an EMBL/GenBank/DDBJ whole genome shotgun (WGS) entry which is preliminary data.</text>
</comment>
<reference evidence="2 3" key="1">
    <citation type="submission" date="2019-11" db="EMBL/GenBank/DDBJ databases">
        <title>Whole genome sequence of Haloferax sp. MBLA0078.</title>
        <authorList>
            <person name="Seo M.-J."/>
            <person name="Cho E.-S."/>
        </authorList>
    </citation>
    <scope>NUCLEOTIDE SEQUENCE [LARGE SCALE GENOMIC DNA]</scope>
    <source>
        <strain evidence="2 3">MBLA0078</strain>
    </source>
</reference>
<dbReference type="RefSeq" id="WP_151108849.1">
    <property type="nucleotide sequence ID" value="NZ_WKJQ01000001.1"/>
</dbReference>
<evidence type="ECO:0000313" key="2">
    <source>
        <dbReference type="EMBL" id="MRW95183.1"/>
    </source>
</evidence>
<evidence type="ECO:0000259" key="1">
    <source>
        <dbReference type="Pfam" id="PF12697"/>
    </source>
</evidence>
<dbReference type="OrthoDB" id="193760at2157"/>
<organism evidence="2 3">
    <name type="scientific">Haloferax marinum</name>
    <dbReference type="NCBI Taxonomy" id="2666143"/>
    <lineage>
        <taxon>Archaea</taxon>
        <taxon>Methanobacteriati</taxon>
        <taxon>Methanobacteriota</taxon>
        <taxon>Stenosarchaea group</taxon>
        <taxon>Halobacteria</taxon>
        <taxon>Halobacteriales</taxon>
        <taxon>Haloferacaceae</taxon>
        <taxon>Haloferax</taxon>
    </lineage>
</organism>
<gene>
    <name evidence="2" type="ORF">GJR99_01185</name>
</gene>
<dbReference type="Proteomes" id="UP000443423">
    <property type="component" value="Unassembled WGS sequence"/>
</dbReference>
<accession>A0A6A8G490</accession>
<dbReference type="Gene3D" id="3.40.50.1820">
    <property type="entry name" value="alpha/beta hydrolase"/>
    <property type="match status" value="1"/>
</dbReference>
<sequence length="256" mass="28591">MRLRPGRRRPTVRVTQHGDPLDDGLLFVLGWGNKPTHRSVEWLIDRLTYDGYRVHAVELPTNGWEFEDQYVAPVRAYAVDRDIDLVLSHSTGGLVASHLDLAVRNVFLSPWWGMALDGIDRFVYPLLERVPTRKPFVPTGIARTDLGALKLAEEMRDTPDTVSPAFLRAIRGAQDSLPPFRTSDVVFFSPTDRVVDVPSIGERTPADNLVPYDGGHEFFASEAREHTFTKVSVALEDGADSFRSVDATPLSVAERP</sequence>
<dbReference type="Pfam" id="PF12697">
    <property type="entry name" value="Abhydrolase_6"/>
    <property type="match status" value="1"/>
</dbReference>
<keyword evidence="3" id="KW-1185">Reference proteome</keyword>
<dbReference type="EMBL" id="WKJQ01000001">
    <property type="protein sequence ID" value="MRW95183.1"/>
    <property type="molecule type" value="Genomic_DNA"/>
</dbReference>